<evidence type="ECO:0000256" key="3">
    <source>
        <dbReference type="ARBA" id="ARBA00023002"/>
    </source>
</evidence>
<evidence type="ECO:0000313" key="6">
    <source>
        <dbReference type="Proteomes" id="UP000009231"/>
    </source>
</evidence>
<keyword evidence="2" id="KW-0288">FMN</keyword>
<dbReference type="AlphaFoldDB" id="F6D7X3"/>
<keyword evidence="1" id="KW-0285">Flavoprotein</keyword>
<dbReference type="PANTHER" id="PTHR23026:SF90">
    <property type="entry name" value="IODOTYROSINE DEIODINASE 1"/>
    <property type="match status" value="1"/>
</dbReference>
<dbReference type="SUPFAM" id="SSF55469">
    <property type="entry name" value="FMN-dependent nitroreductase-like"/>
    <property type="match status" value="1"/>
</dbReference>
<gene>
    <name evidence="5" type="ordered locus">MSWAN_1482</name>
</gene>
<evidence type="ECO:0000256" key="2">
    <source>
        <dbReference type="ARBA" id="ARBA00022643"/>
    </source>
</evidence>
<dbReference type="eggNOG" id="arCOG00301">
    <property type="taxonomic scope" value="Archaea"/>
</dbReference>
<dbReference type="PANTHER" id="PTHR23026">
    <property type="entry name" value="NADPH NITROREDUCTASE"/>
    <property type="match status" value="1"/>
</dbReference>
<dbReference type="InterPro" id="IPR029479">
    <property type="entry name" value="Nitroreductase"/>
</dbReference>
<dbReference type="KEGG" id="mew:MSWAN_1482"/>
<dbReference type="InterPro" id="IPR050627">
    <property type="entry name" value="Nitroreductase/BluB"/>
</dbReference>
<organism evidence="5 6">
    <name type="scientific">Methanobacterium paludis (strain DSM 25820 / JCM 18151 / SWAN1)</name>
    <dbReference type="NCBI Taxonomy" id="868131"/>
    <lineage>
        <taxon>Archaea</taxon>
        <taxon>Methanobacteriati</taxon>
        <taxon>Methanobacteriota</taxon>
        <taxon>Methanomada group</taxon>
        <taxon>Methanobacteria</taxon>
        <taxon>Methanobacteriales</taxon>
        <taxon>Methanobacteriaceae</taxon>
        <taxon>Methanobacterium</taxon>
    </lineage>
</organism>
<dbReference type="HOGENOM" id="CLU_1248276_0_0_2"/>
<keyword evidence="6" id="KW-1185">Reference proteome</keyword>
<sequence>MVRIMEKFNQNKRNQIFDEIVKSRHSVRAFKDDKPPKKCIGEIIRAGMLAPYAAAAVGGVKDFRRFFVFEKNSSSSETLALLMKNKAEESVQHFESLIAEKPFIKSKVQPFLNRLQMVVDKGVPGVTTAPYFIIVAELRGFPPSEQESLAHVLENMWLKSTALDLGFQLVSLTSQMAEDEELMKLLGLPVKKFALNGCAIGYPANIPSVTPRPDIREATQWMD</sequence>
<dbReference type="GO" id="GO:0016491">
    <property type="term" value="F:oxidoreductase activity"/>
    <property type="evidence" value="ECO:0007669"/>
    <property type="project" value="UniProtKB-KW"/>
</dbReference>
<accession>F6D7X3</accession>
<dbReference type="Pfam" id="PF00881">
    <property type="entry name" value="Nitroreductase"/>
    <property type="match status" value="1"/>
</dbReference>
<feature type="domain" description="Nitroreductase" evidence="4">
    <location>
        <begin position="21"/>
        <end position="202"/>
    </location>
</feature>
<reference evidence="5 6" key="1">
    <citation type="journal article" date="2014" name="Int. J. Syst. Evol. Microbiol.">
        <title>Methanobacterium paludis sp. nov. and a novel strain of Methanobacterium lacus isolated from northern peatlands.</title>
        <authorList>
            <person name="Cadillo-Quiroz H."/>
            <person name="Brauer S.L."/>
            <person name="Goodson N."/>
            <person name="Yavitt J.B."/>
            <person name="Zinder S.H."/>
        </authorList>
    </citation>
    <scope>NUCLEOTIDE SEQUENCE [LARGE SCALE GENOMIC DNA]</scope>
    <source>
        <strain evidence="6">DSM 25820 / JCM 18151 / SWAN1</strain>
    </source>
</reference>
<evidence type="ECO:0000256" key="1">
    <source>
        <dbReference type="ARBA" id="ARBA00022630"/>
    </source>
</evidence>
<dbReference type="InterPro" id="IPR000415">
    <property type="entry name" value="Nitroreductase-like"/>
</dbReference>
<protein>
    <submittedName>
        <fullName evidence="5">Nitroreductase</fullName>
    </submittedName>
</protein>
<keyword evidence="3" id="KW-0560">Oxidoreductase</keyword>
<dbReference type="Proteomes" id="UP000009231">
    <property type="component" value="Chromosome"/>
</dbReference>
<dbReference type="EMBL" id="CP002772">
    <property type="protein sequence ID" value="AEG18496.1"/>
    <property type="molecule type" value="Genomic_DNA"/>
</dbReference>
<evidence type="ECO:0000313" key="5">
    <source>
        <dbReference type="EMBL" id="AEG18496.1"/>
    </source>
</evidence>
<dbReference type="Gene3D" id="3.40.109.10">
    <property type="entry name" value="NADH Oxidase"/>
    <property type="match status" value="1"/>
</dbReference>
<evidence type="ECO:0000259" key="4">
    <source>
        <dbReference type="Pfam" id="PF00881"/>
    </source>
</evidence>
<dbReference type="STRING" id="868131.MSWAN_1482"/>
<name>F6D7X3_METPW</name>
<proteinExistence type="predicted"/>